<dbReference type="GO" id="GO:0022857">
    <property type="term" value="F:transmembrane transporter activity"/>
    <property type="evidence" value="ECO:0007669"/>
    <property type="project" value="InterPro"/>
</dbReference>
<evidence type="ECO:0000313" key="2">
    <source>
        <dbReference type="EMBL" id="MBF4769371.1"/>
    </source>
</evidence>
<evidence type="ECO:0000256" key="1">
    <source>
        <dbReference type="SAM" id="Phobius"/>
    </source>
</evidence>
<keyword evidence="3" id="KW-1185">Reference proteome</keyword>
<dbReference type="InterPro" id="IPR052528">
    <property type="entry name" value="Sugar_transport-like"/>
</dbReference>
<dbReference type="PANTHER" id="PTHR23526:SF4">
    <property type="entry name" value="INTEGRAL MEMBRANE TRANSPORT PROTEIN"/>
    <property type="match status" value="1"/>
</dbReference>
<dbReference type="SUPFAM" id="SSF103473">
    <property type="entry name" value="MFS general substrate transporter"/>
    <property type="match status" value="1"/>
</dbReference>
<reference evidence="2" key="1">
    <citation type="submission" date="2020-11" db="EMBL/GenBank/DDBJ databases">
        <title>Nocardioides cynanchi sp. nov., isolated from soil of rhizosphere of Cynanchum wilfordii.</title>
        <authorList>
            <person name="Lee J.-S."/>
            <person name="Suh M.K."/>
            <person name="Kim J.-S."/>
        </authorList>
    </citation>
    <scope>NUCLEOTIDE SEQUENCE</scope>
    <source>
        <strain evidence="2">KCTC 19276</strain>
    </source>
</reference>
<dbReference type="AlphaFoldDB" id="A0A930VR62"/>
<feature type="transmembrane region" description="Helical" evidence="1">
    <location>
        <begin position="7"/>
        <end position="28"/>
    </location>
</feature>
<name>A0A930VR62_9ACTN</name>
<protein>
    <submittedName>
        <fullName evidence="2">MFS transporter</fullName>
    </submittedName>
</protein>
<dbReference type="Pfam" id="PF07690">
    <property type="entry name" value="MFS_1"/>
    <property type="match status" value="1"/>
</dbReference>
<keyword evidence="1" id="KW-1133">Transmembrane helix</keyword>
<comment type="caution">
    <text evidence="2">The sequence shown here is derived from an EMBL/GenBank/DDBJ whole genome shotgun (WGS) entry which is preliminary data.</text>
</comment>
<evidence type="ECO:0000313" key="3">
    <source>
        <dbReference type="Proteomes" id="UP000660668"/>
    </source>
</evidence>
<dbReference type="Gene3D" id="1.20.1250.20">
    <property type="entry name" value="MFS general substrate transporter like domains"/>
    <property type="match status" value="2"/>
</dbReference>
<accession>A0A930VR62</accession>
<feature type="transmembrane region" description="Helical" evidence="1">
    <location>
        <begin position="256"/>
        <end position="275"/>
    </location>
</feature>
<gene>
    <name evidence="2" type="ORF">ISU10_16505</name>
</gene>
<proteinExistence type="predicted"/>
<feature type="transmembrane region" description="Helical" evidence="1">
    <location>
        <begin position="64"/>
        <end position="82"/>
    </location>
</feature>
<keyword evidence="1" id="KW-0812">Transmembrane</keyword>
<sequence length="369" mass="36416">MAATASGVYALGLAMSTVAFPLTALHAGYSGTDVGLLVGLSAAAQLTSRLFLARVMRVLADRTLVVGAGGFLAVSDLAIVLSHQLAPFLAAALLQGVSRACFWTGLQTHVLRQAGSEGRRALARVNLFSGIGLVAGPSLSGALGEISLSLSLAVAAAIALASCGPALMLRRMPVFVPPADRPPGRLWRRPGVDSGCWAGVTAGAWRALLSSYVPVALTAAGAGTSTVGILVSCADTGSIAGSAAAGRVRDGQLRRAYVASTLGAAAGIAVVVPAAGVPVLAAVFLAVSGLGAGVLQTLGPAMATQSVAPGERAEAVAVAGTFRAAALMVAPVGVAGLVLVAPLGVAMALAGALMVLPSLTARRPLPAQL</sequence>
<dbReference type="InterPro" id="IPR011701">
    <property type="entry name" value="MFS"/>
</dbReference>
<feature type="transmembrane region" description="Helical" evidence="1">
    <location>
        <begin position="281"/>
        <end position="303"/>
    </location>
</feature>
<dbReference type="PANTHER" id="PTHR23526">
    <property type="entry name" value="INTEGRAL MEMBRANE TRANSPORT PROTEIN-RELATED"/>
    <property type="match status" value="1"/>
</dbReference>
<dbReference type="Proteomes" id="UP000660668">
    <property type="component" value="Unassembled WGS sequence"/>
</dbReference>
<keyword evidence="1" id="KW-0472">Membrane</keyword>
<feature type="transmembrane region" description="Helical" evidence="1">
    <location>
        <begin position="127"/>
        <end position="144"/>
    </location>
</feature>
<dbReference type="EMBL" id="JADKPO010000024">
    <property type="protein sequence ID" value="MBF4769371.1"/>
    <property type="molecule type" value="Genomic_DNA"/>
</dbReference>
<organism evidence="2 3">
    <name type="scientific">Nocardioides agariphilus</name>
    <dbReference type="NCBI Taxonomy" id="433664"/>
    <lineage>
        <taxon>Bacteria</taxon>
        <taxon>Bacillati</taxon>
        <taxon>Actinomycetota</taxon>
        <taxon>Actinomycetes</taxon>
        <taxon>Propionibacteriales</taxon>
        <taxon>Nocardioidaceae</taxon>
        <taxon>Nocardioides</taxon>
    </lineage>
</organism>
<dbReference type="InterPro" id="IPR036259">
    <property type="entry name" value="MFS_trans_sf"/>
</dbReference>
<dbReference type="RefSeq" id="WP_194697519.1">
    <property type="nucleotide sequence ID" value="NZ_JADKPO010000024.1"/>
</dbReference>
<feature type="transmembrane region" description="Helical" evidence="1">
    <location>
        <begin position="150"/>
        <end position="169"/>
    </location>
</feature>
<feature type="transmembrane region" description="Helical" evidence="1">
    <location>
        <begin position="34"/>
        <end position="52"/>
    </location>
</feature>